<dbReference type="AlphaFoldDB" id="A0A8K0WN31"/>
<accession>A0A8K0WN31</accession>
<evidence type="ECO:0000313" key="2">
    <source>
        <dbReference type="Proteomes" id="UP000813444"/>
    </source>
</evidence>
<name>A0A8K0WN31_9HYPO</name>
<proteinExistence type="predicted"/>
<comment type="caution">
    <text evidence="1">The sequence shown here is derived from an EMBL/GenBank/DDBJ whole genome shotgun (WGS) entry which is preliminary data.</text>
</comment>
<sequence>MMRWASVVTRPQPTTPFAPPSCSPYWLLHWAITCLTCLVCTNLRTIHSHNHPLCLLSLCTTHPRTHALPCLRLFRDTLPPLLVLAPSTLESLLDPIRRPSLASQCTNFPCASYPGGSIIQACVVPVPCIRIHTHPHTAGMHLLLPFIVAHKTPCSSVMHTFISIHLRGRVPLLPRQLVAPIDKNQSCARIRSHTNSVCSLHLYRERHFDLISSSNCRRGISLLR</sequence>
<dbReference type="Proteomes" id="UP000813444">
    <property type="component" value="Unassembled WGS sequence"/>
</dbReference>
<dbReference type="EMBL" id="JAGPNK010000015">
    <property type="protein sequence ID" value="KAH7308707.1"/>
    <property type="molecule type" value="Genomic_DNA"/>
</dbReference>
<protein>
    <submittedName>
        <fullName evidence="1">Uncharacterized protein</fullName>
    </submittedName>
</protein>
<organism evidence="1 2">
    <name type="scientific">Stachybotrys elegans</name>
    <dbReference type="NCBI Taxonomy" id="80388"/>
    <lineage>
        <taxon>Eukaryota</taxon>
        <taxon>Fungi</taxon>
        <taxon>Dikarya</taxon>
        <taxon>Ascomycota</taxon>
        <taxon>Pezizomycotina</taxon>
        <taxon>Sordariomycetes</taxon>
        <taxon>Hypocreomycetidae</taxon>
        <taxon>Hypocreales</taxon>
        <taxon>Stachybotryaceae</taxon>
        <taxon>Stachybotrys</taxon>
    </lineage>
</organism>
<evidence type="ECO:0000313" key="1">
    <source>
        <dbReference type="EMBL" id="KAH7308707.1"/>
    </source>
</evidence>
<reference evidence="1" key="1">
    <citation type="journal article" date="2021" name="Nat. Commun.">
        <title>Genetic determinants of endophytism in the Arabidopsis root mycobiome.</title>
        <authorList>
            <person name="Mesny F."/>
            <person name="Miyauchi S."/>
            <person name="Thiergart T."/>
            <person name="Pickel B."/>
            <person name="Atanasova L."/>
            <person name="Karlsson M."/>
            <person name="Huettel B."/>
            <person name="Barry K.W."/>
            <person name="Haridas S."/>
            <person name="Chen C."/>
            <person name="Bauer D."/>
            <person name="Andreopoulos W."/>
            <person name="Pangilinan J."/>
            <person name="LaButti K."/>
            <person name="Riley R."/>
            <person name="Lipzen A."/>
            <person name="Clum A."/>
            <person name="Drula E."/>
            <person name="Henrissat B."/>
            <person name="Kohler A."/>
            <person name="Grigoriev I.V."/>
            <person name="Martin F.M."/>
            <person name="Hacquard S."/>
        </authorList>
    </citation>
    <scope>NUCLEOTIDE SEQUENCE</scope>
    <source>
        <strain evidence="1">MPI-CAGE-CH-0235</strain>
    </source>
</reference>
<keyword evidence="2" id="KW-1185">Reference proteome</keyword>
<gene>
    <name evidence="1" type="ORF">B0I35DRAFT_100455</name>
</gene>